<reference evidence="3" key="1">
    <citation type="submission" date="2021-06" db="EMBL/GenBank/DDBJ databases">
        <title>44 bacteria genomes isolated from Dapeng, Shenzhen.</title>
        <authorList>
            <person name="Zheng W."/>
            <person name="Yu S."/>
            <person name="Huang Y."/>
        </authorList>
    </citation>
    <scope>NUCLEOTIDE SEQUENCE</scope>
    <source>
        <strain evidence="3">DP5N28-2</strain>
    </source>
</reference>
<proteinExistence type="predicted"/>
<dbReference type="AlphaFoldDB" id="A0A953HMS8"/>
<dbReference type="Pfam" id="PF02746">
    <property type="entry name" value="MR_MLE_N"/>
    <property type="match status" value="1"/>
</dbReference>
<protein>
    <submittedName>
        <fullName evidence="3">Mandelate racemase/muconate lactonizing enzyme family protein</fullName>
    </submittedName>
</protein>
<dbReference type="PANTHER" id="PTHR48080:SF2">
    <property type="entry name" value="D-GALACTONATE DEHYDRATASE"/>
    <property type="match status" value="1"/>
</dbReference>
<keyword evidence="4" id="KW-1185">Reference proteome</keyword>
<comment type="caution">
    <text evidence="3">The sequence shown here is derived from an EMBL/GenBank/DDBJ whole genome shotgun (WGS) entry which is preliminary data.</text>
</comment>
<evidence type="ECO:0000259" key="2">
    <source>
        <dbReference type="SMART" id="SM00922"/>
    </source>
</evidence>
<dbReference type="InterPro" id="IPR036849">
    <property type="entry name" value="Enolase-like_C_sf"/>
</dbReference>
<dbReference type="Gene3D" id="3.30.390.10">
    <property type="entry name" value="Enolase-like, N-terminal domain"/>
    <property type="match status" value="1"/>
</dbReference>
<dbReference type="InterPro" id="IPR034593">
    <property type="entry name" value="DgoD-like"/>
</dbReference>
<feature type="domain" description="Mandelate racemase/muconate lactonizing enzyme C-terminal" evidence="2">
    <location>
        <begin position="145"/>
        <end position="241"/>
    </location>
</feature>
<dbReference type="SUPFAM" id="SSF51604">
    <property type="entry name" value="Enolase C-terminal domain-like"/>
    <property type="match status" value="1"/>
</dbReference>
<dbReference type="SMART" id="SM00922">
    <property type="entry name" value="MR_MLE"/>
    <property type="match status" value="1"/>
</dbReference>
<gene>
    <name evidence="3" type="ORF">KUV50_10210</name>
</gene>
<dbReference type="InterPro" id="IPR013341">
    <property type="entry name" value="Mandelate_racemase_N_dom"/>
</dbReference>
<dbReference type="RefSeq" id="WP_222580047.1">
    <property type="nucleotide sequence ID" value="NZ_JAHVHU010000009.1"/>
</dbReference>
<dbReference type="GO" id="GO:0016829">
    <property type="term" value="F:lyase activity"/>
    <property type="evidence" value="ECO:0007669"/>
    <property type="project" value="UniProtKB-KW"/>
</dbReference>
<organism evidence="3 4">
    <name type="scientific">Membranihabitans marinus</name>
    <dbReference type="NCBI Taxonomy" id="1227546"/>
    <lineage>
        <taxon>Bacteria</taxon>
        <taxon>Pseudomonadati</taxon>
        <taxon>Bacteroidota</taxon>
        <taxon>Saprospiria</taxon>
        <taxon>Saprospirales</taxon>
        <taxon>Saprospiraceae</taxon>
        <taxon>Membranihabitans</taxon>
    </lineage>
</organism>
<dbReference type="InterPro" id="IPR029065">
    <property type="entry name" value="Enolase_C-like"/>
</dbReference>
<dbReference type="GO" id="GO:0016854">
    <property type="term" value="F:racemase and epimerase activity"/>
    <property type="evidence" value="ECO:0007669"/>
    <property type="project" value="UniProtKB-ARBA"/>
</dbReference>
<name>A0A953HMS8_9BACT</name>
<dbReference type="Proteomes" id="UP000753961">
    <property type="component" value="Unassembled WGS sequence"/>
</dbReference>
<evidence type="ECO:0000313" key="4">
    <source>
        <dbReference type="Proteomes" id="UP000753961"/>
    </source>
</evidence>
<dbReference type="Pfam" id="PF13378">
    <property type="entry name" value="MR_MLE_C"/>
    <property type="match status" value="1"/>
</dbReference>
<sequence>MKISRIACFEVIVPAKKGSVESKSINKPLHKLESGVQKAWTMQFDQVSKLIVKLELDGGIVGWGELYRGHSWQNVSDIAAILIDMDINSITLQKLPFSYCREYDGFECAIWDAYAKVHHMQVVDLLGGAVQDKVRVGAWSSHRNMEDIAELVGNFTNQGYDCIKFKCDLEDEVVQWSAAVHAANPQMKIILDPNERWLNVYEVKKRLKPLSEIGNVLCIEDPISRWKLNDFHLLRNFSSVPIALHVALPYIQHGQRIKDAIQAIQNNAVDGFNFNGCLSDFQRLSNIAAAAEIPCWHGSEIDLGILEARYVHSAIASTACTWPSDIFGRLIREHDLLKQPIRIDPPYAYLPDGPGLGVEVDEEAVRHYMIRHKEFKLA</sequence>
<dbReference type="Gene3D" id="3.20.20.120">
    <property type="entry name" value="Enolase-like C-terminal domain"/>
    <property type="match status" value="1"/>
</dbReference>
<dbReference type="SUPFAM" id="SSF54826">
    <property type="entry name" value="Enolase N-terminal domain-like"/>
    <property type="match status" value="1"/>
</dbReference>
<dbReference type="EMBL" id="JAHVHU010000009">
    <property type="protein sequence ID" value="MBY5958507.1"/>
    <property type="molecule type" value="Genomic_DNA"/>
</dbReference>
<keyword evidence="1" id="KW-0456">Lyase</keyword>
<evidence type="ECO:0000256" key="1">
    <source>
        <dbReference type="ARBA" id="ARBA00023239"/>
    </source>
</evidence>
<dbReference type="InterPro" id="IPR013342">
    <property type="entry name" value="Mandelate_racemase_C"/>
</dbReference>
<accession>A0A953HMS8</accession>
<dbReference type="InterPro" id="IPR029017">
    <property type="entry name" value="Enolase-like_N"/>
</dbReference>
<dbReference type="PANTHER" id="PTHR48080">
    <property type="entry name" value="D-GALACTONATE DEHYDRATASE-RELATED"/>
    <property type="match status" value="1"/>
</dbReference>
<evidence type="ECO:0000313" key="3">
    <source>
        <dbReference type="EMBL" id="MBY5958507.1"/>
    </source>
</evidence>